<dbReference type="InterPro" id="IPR029063">
    <property type="entry name" value="SAM-dependent_MTases_sf"/>
</dbReference>
<comment type="caution">
    <text evidence="1">The sequence shown here is derived from an EMBL/GenBank/DDBJ whole genome shotgun (WGS) entry which is preliminary data.</text>
</comment>
<accession>A0A177ARD9</accession>
<evidence type="ECO:0000313" key="2">
    <source>
        <dbReference type="Proteomes" id="UP000078046"/>
    </source>
</evidence>
<organism evidence="1 2">
    <name type="scientific">Intoshia linei</name>
    <dbReference type="NCBI Taxonomy" id="1819745"/>
    <lineage>
        <taxon>Eukaryota</taxon>
        <taxon>Metazoa</taxon>
        <taxon>Spiralia</taxon>
        <taxon>Lophotrochozoa</taxon>
        <taxon>Mesozoa</taxon>
        <taxon>Orthonectida</taxon>
        <taxon>Rhopaluridae</taxon>
        <taxon>Intoshia</taxon>
    </lineage>
</organism>
<dbReference type="EMBL" id="LWCA01002149">
    <property type="protein sequence ID" value="OAF64082.1"/>
    <property type="molecule type" value="Genomic_DNA"/>
</dbReference>
<proteinExistence type="predicted"/>
<dbReference type="SUPFAM" id="SSF53335">
    <property type="entry name" value="S-adenosyl-L-methionine-dependent methyltransferases"/>
    <property type="match status" value="1"/>
</dbReference>
<dbReference type="AlphaFoldDB" id="A0A177ARD9"/>
<gene>
    <name evidence="1" type="ORF">A3Q56_08212</name>
</gene>
<dbReference type="Proteomes" id="UP000078046">
    <property type="component" value="Unassembled WGS sequence"/>
</dbReference>
<reference evidence="1 2" key="1">
    <citation type="submission" date="2016-04" db="EMBL/GenBank/DDBJ databases">
        <title>The genome of Intoshia linei affirms orthonectids as highly simplified spiralians.</title>
        <authorList>
            <person name="Mikhailov K.V."/>
            <person name="Slusarev G.S."/>
            <person name="Nikitin M.A."/>
            <person name="Logacheva M.D."/>
            <person name="Penin A."/>
            <person name="Aleoshin V."/>
            <person name="Panchin Y.V."/>
        </authorList>
    </citation>
    <scope>NUCLEOTIDE SEQUENCE [LARGE SCALE GENOMIC DNA]</scope>
    <source>
        <strain evidence="1">Intl2013</strain>
        <tissue evidence="1">Whole animal</tissue>
    </source>
</reference>
<keyword evidence="2" id="KW-1185">Reference proteome</keyword>
<protein>
    <submittedName>
        <fullName evidence="1">Uncharacterized protein</fullName>
    </submittedName>
</protein>
<evidence type="ECO:0000313" key="1">
    <source>
        <dbReference type="EMBL" id="OAF64082.1"/>
    </source>
</evidence>
<dbReference type="OrthoDB" id="7848332at2759"/>
<name>A0A177ARD9_9BILA</name>
<sequence length="87" mass="10149">MGYSLISESELTSVLYCRDKLLAKGGLIFSDEISLNLGGIQDYNHRDGKVKWWKNEYEFSMTYMIRCDMAQIGKLYTDIKEIFVNIH</sequence>